<keyword evidence="3" id="KW-1185">Reference proteome</keyword>
<dbReference type="AlphaFoldDB" id="A0A1C3ERM2"/>
<evidence type="ECO:0000313" key="2">
    <source>
        <dbReference type="EMBL" id="ODA35902.1"/>
    </source>
</evidence>
<reference evidence="2 3" key="1">
    <citation type="submission" date="2016-05" db="EMBL/GenBank/DDBJ databases">
        <title>Genomic Taxonomy of the Vibrionaceae.</title>
        <authorList>
            <person name="Gomez-Gil B."/>
            <person name="Enciso-Ibarra J."/>
        </authorList>
    </citation>
    <scope>NUCLEOTIDE SEQUENCE [LARGE SCALE GENOMIC DNA]</scope>
    <source>
        <strain evidence="2 3">CAIM 1920</strain>
    </source>
</reference>
<feature type="compositionally biased region" description="Basic and acidic residues" evidence="1">
    <location>
        <begin position="19"/>
        <end position="29"/>
    </location>
</feature>
<evidence type="ECO:0000313" key="3">
    <source>
        <dbReference type="Proteomes" id="UP000094936"/>
    </source>
</evidence>
<name>A0A1C3ERM2_9GAMM</name>
<sequence length="66" mass="7400">MVLSNLLSATYAHLNPVVRDGRKEDEQSKKQQKNGSIESFQDEMTKHQDEDTCSVAADSGKLDIYV</sequence>
<comment type="caution">
    <text evidence="2">The sequence shown here is derived from an EMBL/GenBank/DDBJ whole genome shotgun (WGS) entry which is preliminary data.</text>
</comment>
<dbReference type="RefSeq" id="WP_068898826.1">
    <property type="nucleotide sequence ID" value="NZ_JBHUIF010000032.1"/>
</dbReference>
<gene>
    <name evidence="2" type="ORF">A8L45_02380</name>
</gene>
<dbReference type="Proteomes" id="UP000094936">
    <property type="component" value="Unassembled WGS sequence"/>
</dbReference>
<feature type="region of interest" description="Disordered" evidence="1">
    <location>
        <begin position="18"/>
        <end position="53"/>
    </location>
</feature>
<organism evidence="2 3">
    <name type="scientific">Veronia pacifica</name>
    <dbReference type="NCBI Taxonomy" id="1080227"/>
    <lineage>
        <taxon>Bacteria</taxon>
        <taxon>Pseudomonadati</taxon>
        <taxon>Pseudomonadota</taxon>
        <taxon>Gammaproteobacteria</taxon>
        <taxon>Vibrionales</taxon>
        <taxon>Vibrionaceae</taxon>
        <taxon>Veronia</taxon>
    </lineage>
</organism>
<evidence type="ECO:0000256" key="1">
    <source>
        <dbReference type="SAM" id="MobiDB-lite"/>
    </source>
</evidence>
<protein>
    <submittedName>
        <fullName evidence="2">Uncharacterized protein</fullName>
    </submittedName>
</protein>
<accession>A0A1C3ERM2</accession>
<proteinExistence type="predicted"/>
<dbReference type="EMBL" id="LYBM01000002">
    <property type="protein sequence ID" value="ODA35902.1"/>
    <property type="molecule type" value="Genomic_DNA"/>
</dbReference>